<name>A0AC58KB75_CASCN</name>
<evidence type="ECO:0000313" key="1">
    <source>
        <dbReference type="Proteomes" id="UP001732720"/>
    </source>
</evidence>
<reference evidence="2" key="1">
    <citation type="submission" date="2025-08" db="UniProtKB">
        <authorList>
            <consortium name="RefSeq"/>
        </authorList>
    </citation>
    <scope>IDENTIFICATION</scope>
</reference>
<accession>A0AC58KB75</accession>
<keyword evidence="1" id="KW-1185">Reference proteome</keyword>
<organism evidence="1 2">
    <name type="scientific">Castor canadensis</name>
    <name type="common">American beaver</name>
    <dbReference type="NCBI Taxonomy" id="51338"/>
    <lineage>
        <taxon>Eukaryota</taxon>
        <taxon>Metazoa</taxon>
        <taxon>Chordata</taxon>
        <taxon>Craniata</taxon>
        <taxon>Vertebrata</taxon>
        <taxon>Euteleostomi</taxon>
        <taxon>Mammalia</taxon>
        <taxon>Eutheria</taxon>
        <taxon>Euarchontoglires</taxon>
        <taxon>Glires</taxon>
        <taxon>Rodentia</taxon>
        <taxon>Castorimorpha</taxon>
        <taxon>Castoridae</taxon>
        <taxon>Castor</taxon>
    </lineage>
</organism>
<protein>
    <submittedName>
        <fullName evidence="2">Spermatogenesis-associated protein 20 isoform X3</fullName>
    </submittedName>
</protein>
<proteinExistence type="predicted"/>
<dbReference type="Proteomes" id="UP001732720">
    <property type="component" value="Chromosome 11"/>
</dbReference>
<gene>
    <name evidence="2" type="primary">Spata20</name>
</gene>
<dbReference type="RefSeq" id="XP_073902111.1">
    <property type="nucleotide sequence ID" value="XM_074046010.1"/>
</dbReference>
<sequence>MLGSRAWLGRGLLLPSAGLRIAASRRGSSSRDKDRSASVSSSVPMPAGGKGSRPSCPPSTPQRVPNRLINEKSPYLLQHAYNPVDWYPWGQEAFDKARKENKPIFLSVGYSTCHWCHMMEEESFQNEEIGRLLSEDFVSVKVDREERPDVDKVYMTFVQATSSGGGWPMNVWLTPNLQPFVGGTYFPPEDGLTRVGFRTVLLRIREQWKQNKNTLLENSQRVTTALLARSEISTGDRQLPPSAATMNSRCFQQLDEGYDEEYGGFAEAPKFPTPVILNFLFSYWLSHRLTQDGPRAQQMALHTLKMMANGGIRDHVGQGFHRYSTDRQWHVPHFEKMLYDQAQLAVVYSQAFQISGDEFYSDVAKGILQYVSRSLIHRSGGFYSAEDADSPPEQGMRPKEGAFYVWTVKEVQQLLPDLVPGATETLTSGQLLMKHYGLTEAGNISPTQDPNGELQGQNVLMVRYSLELTAARFGLDVEAVRTLLNTGLEKLFQARKHRPKPHLDSKMLAAWNDQDGAEPSANSVSAHNLLRLHGFTGHKDWMDKCVCLLTAFSERMRRVPVALPEMVRALSAHQQTLKQIVICGDPQAKDTKALVQCVHSIYIPNKVLILADGDPSSFLSRQLPFLSTLRQLEDRATAYVCENQACSMPITDPSELRKLLHQ</sequence>
<evidence type="ECO:0000313" key="2">
    <source>
        <dbReference type="RefSeq" id="XP_073902111.1"/>
    </source>
</evidence>